<dbReference type="Proteomes" id="UP000753376">
    <property type="component" value="Unassembled WGS sequence"/>
</dbReference>
<evidence type="ECO:0000256" key="1">
    <source>
        <dbReference type="SAM" id="Phobius"/>
    </source>
</evidence>
<dbReference type="Pfam" id="PF07386">
    <property type="entry name" value="DUF1499"/>
    <property type="match status" value="1"/>
</dbReference>
<dbReference type="EMBL" id="JAHKPV010000018">
    <property type="protein sequence ID" value="MBU2874313.1"/>
    <property type="molecule type" value="Genomic_DNA"/>
</dbReference>
<feature type="transmembrane region" description="Helical" evidence="1">
    <location>
        <begin position="81"/>
        <end position="100"/>
    </location>
</feature>
<keyword evidence="1" id="KW-1133">Transmembrane helix</keyword>
<evidence type="ECO:0000313" key="3">
    <source>
        <dbReference type="Proteomes" id="UP000753376"/>
    </source>
</evidence>
<sequence>MPAQTHSSPRGGKWPVIAAWLGIILLILAGLLMGLAGPAYRAEWIGLGTSFGMLRQGAQVALGAAALGLITLVISGRSRRWRPAVVGLLVSLAVFFMIAIPMEMKHKAQTVPPIHDITTDMENPPTFVLLAAAREEAPNAVDYPGEDTATLQLAAYPELKPIVLDGSLASAMDAAKAVLQVRKWELAGTTENTLEATATTRWFGFKDDVVIRMTETPAGVQVDMRSASRVGKSDLGANAVRIQAFLEDLARNSAL</sequence>
<dbReference type="RefSeq" id="WP_216008161.1">
    <property type="nucleotide sequence ID" value="NZ_JAHKPV010000018.1"/>
</dbReference>
<organism evidence="2 3">
    <name type="scientific">Marinobacter salexigens</name>
    <dbReference type="NCBI Taxonomy" id="1925763"/>
    <lineage>
        <taxon>Bacteria</taxon>
        <taxon>Pseudomonadati</taxon>
        <taxon>Pseudomonadota</taxon>
        <taxon>Gammaproteobacteria</taxon>
        <taxon>Pseudomonadales</taxon>
        <taxon>Marinobacteraceae</taxon>
        <taxon>Marinobacter</taxon>
    </lineage>
</organism>
<keyword evidence="3" id="KW-1185">Reference proteome</keyword>
<keyword evidence="1" id="KW-0812">Transmembrane</keyword>
<proteinExistence type="predicted"/>
<feature type="transmembrane region" description="Helical" evidence="1">
    <location>
        <begin position="17"/>
        <end position="36"/>
    </location>
</feature>
<name>A0ABS6AAP9_9GAMM</name>
<accession>A0ABS6AAP9</accession>
<comment type="caution">
    <text evidence="2">The sequence shown here is derived from an EMBL/GenBank/DDBJ whole genome shotgun (WGS) entry which is preliminary data.</text>
</comment>
<gene>
    <name evidence="2" type="ORF">KO508_09865</name>
</gene>
<protein>
    <submittedName>
        <fullName evidence="2">DUF1499 domain-containing protein</fullName>
    </submittedName>
</protein>
<feature type="transmembrane region" description="Helical" evidence="1">
    <location>
        <begin position="57"/>
        <end position="75"/>
    </location>
</feature>
<evidence type="ECO:0000313" key="2">
    <source>
        <dbReference type="EMBL" id="MBU2874313.1"/>
    </source>
</evidence>
<keyword evidence="1" id="KW-0472">Membrane</keyword>
<reference evidence="2 3" key="1">
    <citation type="submission" date="2021-05" db="EMBL/GenBank/DDBJ databases">
        <title>Draft genomes of bacteria isolated from model marine particles.</title>
        <authorList>
            <person name="Datta M.S."/>
            <person name="Schwartzman J.A."/>
            <person name="Enke T.N."/>
            <person name="Saavedra J."/>
            <person name="Cermak N."/>
            <person name="Cordero O.X."/>
        </authorList>
    </citation>
    <scope>NUCLEOTIDE SEQUENCE [LARGE SCALE GENOMIC DNA]</scope>
    <source>
        <strain evidence="2 3">D2M19</strain>
    </source>
</reference>
<dbReference type="InterPro" id="IPR010865">
    <property type="entry name" value="DUF1499"/>
</dbReference>